<sequence>MRIGIVVDSACDLPPAWLDAHNVHLLPVTVRIGETSFVDLRDERATLDFVEAHVTERGHTAETAAYPSDRIKALFLEQLVVDYDYVFCMTITRHRSQIHDNATHASFAVLNEYRPIRMQAGHTTPFALRIVDSQQVFAGQGILPVEAVRLREAGASAPDIRSRLEFLAERSYAYMVPRDLGYLRARIKHRGDKSVSLLAALIGGALDIKPILHCHRGDTGPVGKIRGFEPAAEKLFAFAAQRVRAGLLTPTLCLSYGGELDQLHALPGYAALASACDEHHVERFETVMSLTGMVNVGAGSLTVGFAAPPHAFA</sequence>
<evidence type="ECO:0000313" key="2">
    <source>
        <dbReference type="EMBL" id="NYZ61533.1"/>
    </source>
</evidence>
<accession>A0A7Z0QQ31</accession>
<dbReference type="NCBIfam" id="TIGR00762">
    <property type="entry name" value="DegV"/>
    <property type="match status" value="1"/>
</dbReference>
<proteinExistence type="predicted"/>
<keyword evidence="1" id="KW-0446">Lipid-binding</keyword>
<evidence type="ECO:0000313" key="3">
    <source>
        <dbReference type="Proteomes" id="UP000589896"/>
    </source>
</evidence>
<evidence type="ECO:0000256" key="1">
    <source>
        <dbReference type="ARBA" id="ARBA00023121"/>
    </source>
</evidence>
<dbReference type="AlphaFoldDB" id="A0A7Z0QQ31"/>
<gene>
    <name evidence="2" type="ORF">H0E82_01965</name>
</gene>
<protein>
    <submittedName>
        <fullName evidence="2">DegV family protein</fullName>
    </submittedName>
</protein>
<dbReference type="InterPro" id="IPR050270">
    <property type="entry name" value="DegV_domain_contain"/>
</dbReference>
<dbReference type="PANTHER" id="PTHR33434">
    <property type="entry name" value="DEGV DOMAIN-CONTAINING PROTEIN DR_1986-RELATED"/>
    <property type="match status" value="1"/>
</dbReference>
<dbReference type="SUPFAM" id="SSF82549">
    <property type="entry name" value="DAK1/DegV-like"/>
    <property type="match status" value="1"/>
</dbReference>
<dbReference type="RefSeq" id="WP_180543286.1">
    <property type="nucleotide sequence ID" value="NZ_JACCJZ010000004.1"/>
</dbReference>
<dbReference type="Proteomes" id="UP000589896">
    <property type="component" value="Unassembled WGS sequence"/>
</dbReference>
<dbReference type="Pfam" id="PF02645">
    <property type="entry name" value="DegV"/>
    <property type="match status" value="1"/>
</dbReference>
<comment type="caution">
    <text evidence="2">The sequence shown here is derived from an EMBL/GenBank/DDBJ whole genome shotgun (WGS) entry which is preliminary data.</text>
</comment>
<name>A0A7Z0QQ31_9GAMM</name>
<dbReference type="PANTHER" id="PTHR33434:SF2">
    <property type="entry name" value="FATTY ACID-BINDING PROTEIN TM_1468"/>
    <property type="match status" value="1"/>
</dbReference>
<reference evidence="2 3" key="1">
    <citation type="submission" date="2020-07" db="EMBL/GenBank/DDBJ databases">
        <title>isolation of Luteimonas sp. SJ-16.</title>
        <authorList>
            <person name="Huang X.-X."/>
            <person name="Xu L."/>
            <person name="Sun J.-Q."/>
        </authorList>
    </citation>
    <scope>NUCLEOTIDE SEQUENCE [LARGE SCALE GENOMIC DNA]</scope>
    <source>
        <strain evidence="2 3">SJ-16</strain>
    </source>
</reference>
<dbReference type="EMBL" id="JACCJZ010000004">
    <property type="protein sequence ID" value="NYZ61533.1"/>
    <property type="molecule type" value="Genomic_DNA"/>
</dbReference>
<keyword evidence="3" id="KW-1185">Reference proteome</keyword>
<dbReference type="Gene3D" id="3.40.50.10170">
    <property type="match status" value="1"/>
</dbReference>
<dbReference type="GO" id="GO:0008289">
    <property type="term" value="F:lipid binding"/>
    <property type="evidence" value="ECO:0007669"/>
    <property type="project" value="UniProtKB-KW"/>
</dbReference>
<dbReference type="Gene3D" id="3.30.1180.10">
    <property type="match status" value="1"/>
</dbReference>
<dbReference type="InterPro" id="IPR043168">
    <property type="entry name" value="DegV_C"/>
</dbReference>
<dbReference type="InterPro" id="IPR003797">
    <property type="entry name" value="DegV"/>
</dbReference>
<organism evidence="2 3">
    <name type="scientific">Luteimonas deserti</name>
    <dbReference type="NCBI Taxonomy" id="2752306"/>
    <lineage>
        <taxon>Bacteria</taxon>
        <taxon>Pseudomonadati</taxon>
        <taxon>Pseudomonadota</taxon>
        <taxon>Gammaproteobacteria</taxon>
        <taxon>Lysobacterales</taxon>
        <taxon>Lysobacteraceae</taxon>
        <taxon>Luteimonas</taxon>
    </lineage>
</organism>
<dbReference type="PROSITE" id="PS51482">
    <property type="entry name" value="DEGV"/>
    <property type="match status" value="1"/>
</dbReference>